<dbReference type="AlphaFoldDB" id="A0A9W8UJQ6"/>
<dbReference type="EMBL" id="JAJHUN010000010">
    <property type="protein sequence ID" value="KAJ4148013.1"/>
    <property type="molecule type" value="Genomic_DNA"/>
</dbReference>
<reference evidence="1" key="1">
    <citation type="journal article" date="2023" name="Access Microbiol">
        <title>De-novo genome assembly for Akanthomyces muscarius, a biocontrol agent of insect agricultural pests.</title>
        <authorList>
            <person name="Erdos Z."/>
            <person name="Studholme D.J."/>
            <person name="Raymond B."/>
            <person name="Sharma M."/>
        </authorList>
    </citation>
    <scope>NUCLEOTIDE SEQUENCE</scope>
    <source>
        <strain evidence="1">Ve6</strain>
    </source>
</reference>
<evidence type="ECO:0000313" key="1">
    <source>
        <dbReference type="EMBL" id="KAJ4148013.1"/>
    </source>
</evidence>
<accession>A0A9W8UJQ6</accession>
<proteinExistence type="predicted"/>
<evidence type="ECO:0000313" key="2">
    <source>
        <dbReference type="Proteomes" id="UP001144673"/>
    </source>
</evidence>
<dbReference type="Proteomes" id="UP001144673">
    <property type="component" value="Chromosome 3"/>
</dbReference>
<dbReference type="GeneID" id="80889661"/>
<protein>
    <submittedName>
        <fullName evidence="1">Uncharacterized protein</fullName>
    </submittedName>
</protein>
<organism evidence="1 2">
    <name type="scientific">Akanthomyces muscarius</name>
    <name type="common">Entomopathogenic fungus</name>
    <name type="synonym">Lecanicillium muscarium</name>
    <dbReference type="NCBI Taxonomy" id="2231603"/>
    <lineage>
        <taxon>Eukaryota</taxon>
        <taxon>Fungi</taxon>
        <taxon>Dikarya</taxon>
        <taxon>Ascomycota</taxon>
        <taxon>Pezizomycotina</taxon>
        <taxon>Sordariomycetes</taxon>
        <taxon>Hypocreomycetidae</taxon>
        <taxon>Hypocreales</taxon>
        <taxon>Cordycipitaceae</taxon>
        <taxon>Akanthomyces</taxon>
    </lineage>
</organism>
<keyword evidence="2" id="KW-1185">Reference proteome</keyword>
<gene>
    <name evidence="1" type="ORF">LMH87_002502</name>
</gene>
<name>A0A9W8UJQ6_AKAMU</name>
<dbReference type="RefSeq" id="XP_056050954.1">
    <property type="nucleotide sequence ID" value="XM_056193969.1"/>
</dbReference>
<comment type="caution">
    <text evidence="1">The sequence shown here is derived from an EMBL/GenBank/DDBJ whole genome shotgun (WGS) entry which is preliminary data.</text>
</comment>
<dbReference type="KEGG" id="amus:LMH87_002502"/>
<sequence>MGPDDVAARQISYPSSWRLQLSFAITGFILNQLASRASVCARRPCMNYQATASLANNSPPPSLLVSVCSGRSVTLQACPRKQTCKCVRW</sequence>